<accession>A0ABM8IDG1</accession>
<dbReference type="RefSeq" id="WP_316265456.1">
    <property type="nucleotide sequence ID" value="NZ_AP027742.1"/>
</dbReference>
<dbReference type="Proteomes" id="UP001305815">
    <property type="component" value="Chromosome"/>
</dbReference>
<organism evidence="2 3">
    <name type="scientific">Claveliimonas bilis</name>
    <dbReference type="NCBI Taxonomy" id="3028070"/>
    <lineage>
        <taxon>Bacteria</taxon>
        <taxon>Bacillati</taxon>
        <taxon>Bacillota</taxon>
        <taxon>Clostridia</taxon>
        <taxon>Lachnospirales</taxon>
        <taxon>Lachnospiraceae</taxon>
        <taxon>Claveliimonas</taxon>
    </lineage>
</organism>
<evidence type="ECO:0000259" key="1">
    <source>
        <dbReference type="PROSITE" id="PS51186"/>
    </source>
</evidence>
<sequence length="165" mass="18786">MELKIAKADHLQRIMELINDAKAYLKSCGVDQWQNGYPDQHSIENDIRKGTGYLCIADEKIVGYVCIDFEGEPAYETLCGKWLSTQPYVVVHRLALDRHSRGKGLASQVFALAEALAQKRNIHSFKVDTDNDNEIMKHLIEKNGFQYCGTICFDNSEKIAYEKLI</sequence>
<dbReference type="Pfam" id="PF00583">
    <property type="entry name" value="Acetyltransf_1"/>
    <property type="match status" value="1"/>
</dbReference>
<dbReference type="CDD" id="cd04301">
    <property type="entry name" value="NAT_SF"/>
    <property type="match status" value="1"/>
</dbReference>
<evidence type="ECO:0000313" key="2">
    <source>
        <dbReference type="EMBL" id="BDZ78393.1"/>
    </source>
</evidence>
<proteinExistence type="predicted"/>
<dbReference type="EMBL" id="AP027742">
    <property type="protein sequence ID" value="BDZ78393.1"/>
    <property type="molecule type" value="Genomic_DNA"/>
</dbReference>
<protein>
    <submittedName>
        <fullName evidence="2">N-acetyltransferase</fullName>
    </submittedName>
</protein>
<evidence type="ECO:0000313" key="3">
    <source>
        <dbReference type="Proteomes" id="UP001305815"/>
    </source>
</evidence>
<reference evidence="3" key="1">
    <citation type="journal article" date="2023" name="Int. J. Syst. Evol. Microbiol.">
        <title>Claveliimonas bilis gen. nov., sp. nov., deoxycholic acid-producing bacteria isolated from human faeces, and reclassification of Sellimonas monacensis Zenner et al. 2021 as Claveliimonas monacensis comb. nov.</title>
        <authorList>
            <person name="Hisatomi A."/>
            <person name="Kastawa N.W.E.P.G."/>
            <person name="Song I."/>
            <person name="Ohkuma M."/>
            <person name="Fukiya S."/>
            <person name="Sakamoto M."/>
        </authorList>
    </citation>
    <scope>NUCLEOTIDE SEQUENCE [LARGE SCALE GENOMIC DNA]</scope>
    <source>
        <strain evidence="3">12BBH14</strain>
    </source>
</reference>
<dbReference type="InterPro" id="IPR000182">
    <property type="entry name" value="GNAT_dom"/>
</dbReference>
<gene>
    <name evidence="2" type="ORF">Lac1_25760</name>
</gene>
<name>A0ABM8IDG1_9FIRM</name>
<keyword evidence="3" id="KW-1185">Reference proteome</keyword>
<feature type="domain" description="N-acetyltransferase" evidence="1">
    <location>
        <begin position="1"/>
        <end position="165"/>
    </location>
</feature>
<dbReference type="PROSITE" id="PS51186">
    <property type="entry name" value="GNAT"/>
    <property type="match status" value="1"/>
</dbReference>